<evidence type="ECO:0000313" key="1">
    <source>
        <dbReference type="EMBL" id="STO22498.1"/>
    </source>
</evidence>
<dbReference type="EMBL" id="UGGT01000001">
    <property type="protein sequence ID" value="STO22498.1"/>
    <property type="molecule type" value="Genomic_DNA"/>
</dbReference>
<dbReference type="RefSeq" id="WP_010654606.1">
    <property type="nucleotide sequence ID" value="NZ_JAPHOO010000001.1"/>
</dbReference>
<name>A0A377GDU6_9GAMM</name>
<organism evidence="1 2">
    <name type="scientific">Fluoribacter dumoffii</name>
    <dbReference type="NCBI Taxonomy" id="463"/>
    <lineage>
        <taxon>Bacteria</taxon>
        <taxon>Pseudomonadati</taxon>
        <taxon>Pseudomonadota</taxon>
        <taxon>Gammaproteobacteria</taxon>
        <taxon>Legionellales</taxon>
        <taxon>Legionellaceae</taxon>
        <taxon>Fluoribacter</taxon>
    </lineage>
</organism>
<keyword evidence="2" id="KW-1185">Reference proteome</keyword>
<proteinExistence type="predicted"/>
<dbReference type="Proteomes" id="UP000254554">
    <property type="component" value="Unassembled WGS sequence"/>
</dbReference>
<protein>
    <submittedName>
        <fullName evidence="1">Uncharacterized protein</fullName>
    </submittedName>
</protein>
<sequence>MLNKENSEFSFLFSSALNNPVIFITNSTSKEQGSSIYIVHQNGTIRCSGANEGERKATTFIRPYLIGYISSKKEGVIFNQASLGLSPFEARAKNYSELIRMEKNGYGHMGNTITEILSFKNLRSPDFTPSTWKNPGNSGTDWSIARQEVLGAWYYVVANGYDFKEDDHRVETNQFKIQSF</sequence>
<dbReference type="OrthoDB" id="5652928at2"/>
<dbReference type="GeneID" id="93293349"/>
<reference evidence="1 2" key="1">
    <citation type="submission" date="2018-06" db="EMBL/GenBank/DDBJ databases">
        <authorList>
            <consortium name="Pathogen Informatics"/>
            <person name="Doyle S."/>
        </authorList>
    </citation>
    <scope>NUCLEOTIDE SEQUENCE [LARGE SCALE GENOMIC DNA]</scope>
    <source>
        <strain evidence="1 2">NCTC11370</strain>
    </source>
</reference>
<dbReference type="AlphaFoldDB" id="A0A377GDU6"/>
<evidence type="ECO:0000313" key="2">
    <source>
        <dbReference type="Proteomes" id="UP000254554"/>
    </source>
</evidence>
<accession>A0A377GDU6</accession>
<gene>
    <name evidence="1" type="ORF">NCTC11370_02590</name>
</gene>